<sequence>MDCQFVNAFFNDFRCSKGIGPRLQIDTDVHTGVAVEVDTEFIGTFPDFSCGQIRQADNAMNTVGFDDNVGKLLRRQKLTRRCNGVVKLLFFNGRRGPDSTYAALCILCTNCFVNILHRYAQQSHFFGVYPYAHRRLGIAEDADIPNAGKTFQFIDNVEIGVVGQFGDFHAPVRRPECHHEQVFFRSFADVDSLISDNIR</sequence>
<accession>J9GJ46</accession>
<comment type="caution">
    <text evidence="1">The sequence shown here is derived from an EMBL/GenBank/DDBJ whole genome shotgun (WGS) entry which is preliminary data.</text>
</comment>
<name>J9GJ46_9ZZZZ</name>
<evidence type="ECO:0000313" key="1">
    <source>
        <dbReference type="EMBL" id="EJX07672.1"/>
    </source>
</evidence>
<proteinExistence type="predicted"/>
<dbReference type="AlphaFoldDB" id="J9GJ46"/>
<organism evidence="1">
    <name type="scientific">gut metagenome</name>
    <dbReference type="NCBI Taxonomy" id="749906"/>
    <lineage>
        <taxon>unclassified sequences</taxon>
        <taxon>metagenomes</taxon>
        <taxon>organismal metagenomes</taxon>
    </lineage>
</organism>
<gene>
    <name evidence="1" type="ORF">EVA_04220</name>
</gene>
<dbReference type="EMBL" id="AMCI01000820">
    <property type="protein sequence ID" value="EJX07672.1"/>
    <property type="molecule type" value="Genomic_DNA"/>
</dbReference>
<protein>
    <submittedName>
        <fullName evidence="1">Uncharacterized protein</fullName>
    </submittedName>
</protein>
<reference evidence="1" key="1">
    <citation type="journal article" date="2012" name="PLoS ONE">
        <title>Gene sets for utilization of primary and secondary nutrition supplies in the distal gut of endangered iberian lynx.</title>
        <authorList>
            <person name="Alcaide M."/>
            <person name="Messina E."/>
            <person name="Richter M."/>
            <person name="Bargiela R."/>
            <person name="Peplies J."/>
            <person name="Huws S.A."/>
            <person name="Newbold C.J."/>
            <person name="Golyshin P.N."/>
            <person name="Simon M.A."/>
            <person name="Lopez G."/>
            <person name="Yakimov M.M."/>
            <person name="Ferrer M."/>
        </authorList>
    </citation>
    <scope>NUCLEOTIDE SEQUENCE</scope>
</reference>